<accession>A0ABT8DA56</accession>
<name>A0ABT8DA56_9RHOB</name>
<comment type="caution">
    <text evidence="1">The sequence shown here is derived from an EMBL/GenBank/DDBJ whole genome shotgun (WGS) entry which is preliminary data.</text>
</comment>
<dbReference type="Proteomes" id="UP001243846">
    <property type="component" value="Unassembled WGS sequence"/>
</dbReference>
<dbReference type="EMBL" id="JAUFRC010000001">
    <property type="protein sequence ID" value="MDN3712763.1"/>
    <property type="molecule type" value="Genomic_DNA"/>
</dbReference>
<protein>
    <submittedName>
        <fullName evidence="1">Uncharacterized protein</fullName>
    </submittedName>
</protein>
<organism evidence="1 2">
    <name type="scientific">Paracoccus cavernae</name>
    <dbReference type="NCBI Taxonomy" id="1571207"/>
    <lineage>
        <taxon>Bacteria</taxon>
        <taxon>Pseudomonadati</taxon>
        <taxon>Pseudomonadota</taxon>
        <taxon>Alphaproteobacteria</taxon>
        <taxon>Rhodobacterales</taxon>
        <taxon>Paracoccaceae</taxon>
        <taxon>Paracoccus</taxon>
    </lineage>
</organism>
<dbReference type="RefSeq" id="WP_377786711.1">
    <property type="nucleotide sequence ID" value="NZ_JBHUOC010000001.1"/>
</dbReference>
<keyword evidence="2" id="KW-1185">Reference proteome</keyword>
<reference evidence="2" key="1">
    <citation type="journal article" date="2019" name="Int. J. Syst. Evol. Microbiol.">
        <title>The Global Catalogue of Microorganisms (GCM) 10K type strain sequencing project: providing services to taxonomists for standard genome sequencing and annotation.</title>
        <authorList>
            <consortium name="The Broad Institute Genomics Platform"/>
            <consortium name="The Broad Institute Genome Sequencing Center for Infectious Disease"/>
            <person name="Wu L."/>
            <person name="Ma J."/>
        </authorList>
    </citation>
    <scope>NUCLEOTIDE SEQUENCE [LARGE SCALE GENOMIC DNA]</scope>
    <source>
        <strain evidence="2">CECT 8482</strain>
    </source>
</reference>
<proteinExistence type="predicted"/>
<evidence type="ECO:0000313" key="1">
    <source>
        <dbReference type="EMBL" id="MDN3712763.1"/>
    </source>
</evidence>
<sequence>MFRGGELTSEGDTKVAVFRPFLNDPNKARMGVFEQLELRFVIADPKEPIASMTATTGGETPAFLVSMVQP</sequence>
<evidence type="ECO:0000313" key="2">
    <source>
        <dbReference type="Proteomes" id="UP001243846"/>
    </source>
</evidence>
<gene>
    <name evidence="1" type="ORF">QWZ10_15170</name>
</gene>